<dbReference type="InterPro" id="IPR017900">
    <property type="entry name" value="4Fe4S_Fe_S_CS"/>
</dbReference>
<dbReference type="Pfam" id="PF13187">
    <property type="entry name" value="Fer4_9"/>
    <property type="match status" value="1"/>
</dbReference>
<sequence>MLYRKFGKTREEVSILGFGCMRFPVVDKDYKKINEEEAIKQIRYGIDNGINYIDTAYMYHGGMSEPLVGKALKDGYRERVKLATKLPSWLVHSREDMDKYLNEQLEKLQTDHIDFYLMHALNKAYWENLKKHNVFDFLDKALADGRIKYAGFSFHDDLNLFKEIVDYYDWSFCQIQYNFMDENYQAGKEGLKYAAEKGLGVVIMEPLRGGSLTRNIPEDVKAIWDKAEIKRSPAEWGFRFLWDQPEVSVVLSGMNEIQQIEENIKSTETAYPNSLTEKEAALIHEVKQIYESRIKVNCTNCRYCMPCSFGVDIPSNFEYLNEASIYGDIKASRNKYNSSLKSSEKASSCKECGKCEKLCPQHIQIRKMLKEVVETFEK</sequence>
<dbReference type="EMBL" id="PVXO01000018">
    <property type="protein sequence ID" value="PRR79697.1"/>
    <property type="molecule type" value="Genomic_DNA"/>
</dbReference>
<evidence type="ECO:0000256" key="3">
    <source>
        <dbReference type="ARBA" id="ARBA00023014"/>
    </source>
</evidence>
<accession>A0A2T0B7C3</accession>
<dbReference type="PANTHER" id="PTHR43312">
    <property type="entry name" value="D-THREO-ALDOSE 1-DEHYDROGENASE"/>
    <property type="match status" value="1"/>
</dbReference>
<reference evidence="5 6" key="1">
    <citation type="submission" date="2018-03" db="EMBL/GenBank/DDBJ databases">
        <title>Genome sequence of Clostridium liquoris DSM 100320.</title>
        <authorList>
            <person name="Poehlein A."/>
            <person name="Daniel R."/>
        </authorList>
    </citation>
    <scope>NUCLEOTIDE SEQUENCE [LARGE SCALE GENOMIC DNA]</scope>
    <source>
        <strain evidence="5 6">DSM 100320</strain>
    </source>
</reference>
<dbReference type="SUPFAM" id="SSF51430">
    <property type="entry name" value="NAD(P)-linked oxidoreductase"/>
    <property type="match status" value="1"/>
</dbReference>
<evidence type="ECO:0000259" key="4">
    <source>
        <dbReference type="PROSITE" id="PS51379"/>
    </source>
</evidence>
<dbReference type="PROSITE" id="PS51379">
    <property type="entry name" value="4FE4S_FER_2"/>
    <property type="match status" value="1"/>
</dbReference>
<dbReference type="AlphaFoldDB" id="A0A2T0B7C3"/>
<evidence type="ECO:0000256" key="1">
    <source>
        <dbReference type="ARBA" id="ARBA00022723"/>
    </source>
</evidence>
<dbReference type="PROSITE" id="PS00198">
    <property type="entry name" value="4FE4S_FER_1"/>
    <property type="match status" value="1"/>
</dbReference>
<evidence type="ECO:0000313" key="6">
    <source>
        <dbReference type="Proteomes" id="UP000239706"/>
    </source>
</evidence>
<dbReference type="RefSeq" id="WP_106062895.1">
    <property type="nucleotide sequence ID" value="NZ_PVXO01000018.1"/>
</dbReference>
<dbReference type="GO" id="GO:0016491">
    <property type="term" value="F:oxidoreductase activity"/>
    <property type="evidence" value="ECO:0007669"/>
    <property type="project" value="UniProtKB-KW"/>
</dbReference>
<keyword evidence="2" id="KW-0408">Iron</keyword>
<keyword evidence="6" id="KW-1185">Reference proteome</keyword>
<comment type="caution">
    <text evidence="5">The sequence shown here is derived from an EMBL/GenBank/DDBJ whole genome shotgun (WGS) entry which is preliminary data.</text>
</comment>
<feature type="domain" description="4Fe-4S ferredoxin-type" evidence="4">
    <location>
        <begin position="340"/>
        <end position="368"/>
    </location>
</feature>
<dbReference type="Pfam" id="PF00248">
    <property type="entry name" value="Aldo_ket_red"/>
    <property type="match status" value="1"/>
</dbReference>
<dbReference type="InterPro" id="IPR023210">
    <property type="entry name" value="NADP_OxRdtase_dom"/>
</dbReference>
<dbReference type="EC" id="1.1.1.-" evidence="5"/>
<keyword evidence="1" id="KW-0479">Metal-binding</keyword>
<name>A0A2T0B7C3_9CLOT</name>
<protein>
    <submittedName>
        <fullName evidence="5">General stress protein 69</fullName>
        <ecNumber evidence="5">1.1.1.-</ecNumber>
    </submittedName>
</protein>
<keyword evidence="5" id="KW-0560">Oxidoreductase</keyword>
<evidence type="ECO:0000313" key="5">
    <source>
        <dbReference type="EMBL" id="PRR79697.1"/>
    </source>
</evidence>
<keyword evidence="3" id="KW-0411">Iron-sulfur</keyword>
<dbReference type="InterPro" id="IPR053135">
    <property type="entry name" value="AKR2_Oxidoreductase"/>
</dbReference>
<dbReference type="OrthoDB" id="9773828at2"/>
<dbReference type="PANTHER" id="PTHR43312:SF2">
    <property type="entry name" value="OXIDOREDUCTASE"/>
    <property type="match status" value="1"/>
</dbReference>
<proteinExistence type="predicted"/>
<dbReference type="GO" id="GO:0046872">
    <property type="term" value="F:metal ion binding"/>
    <property type="evidence" value="ECO:0007669"/>
    <property type="project" value="UniProtKB-KW"/>
</dbReference>
<gene>
    <name evidence="5" type="primary">yhdN_2</name>
    <name evidence="5" type="ORF">CLLI_07300</name>
</gene>
<dbReference type="CDD" id="cd19096">
    <property type="entry name" value="AKR_Fe-S_oxidoreductase"/>
    <property type="match status" value="1"/>
</dbReference>
<dbReference type="GO" id="GO:0051536">
    <property type="term" value="F:iron-sulfur cluster binding"/>
    <property type="evidence" value="ECO:0007669"/>
    <property type="project" value="UniProtKB-KW"/>
</dbReference>
<dbReference type="SUPFAM" id="SSF46548">
    <property type="entry name" value="alpha-helical ferredoxin"/>
    <property type="match status" value="1"/>
</dbReference>
<dbReference type="InterPro" id="IPR017896">
    <property type="entry name" value="4Fe4S_Fe-S-bd"/>
</dbReference>
<organism evidence="5 6">
    <name type="scientific">Clostridium liquoris</name>
    <dbReference type="NCBI Taxonomy" id="1289519"/>
    <lineage>
        <taxon>Bacteria</taxon>
        <taxon>Bacillati</taxon>
        <taxon>Bacillota</taxon>
        <taxon>Clostridia</taxon>
        <taxon>Eubacteriales</taxon>
        <taxon>Clostridiaceae</taxon>
        <taxon>Clostridium</taxon>
    </lineage>
</organism>
<dbReference type="Gene3D" id="3.20.20.100">
    <property type="entry name" value="NADP-dependent oxidoreductase domain"/>
    <property type="match status" value="1"/>
</dbReference>
<evidence type="ECO:0000256" key="2">
    <source>
        <dbReference type="ARBA" id="ARBA00023004"/>
    </source>
</evidence>
<dbReference type="Proteomes" id="UP000239706">
    <property type="component" value="Unassembled WGS sequence"/>
</dbReference>
<dbReference type="InterPro" id="IPR036812">
    <property type="entry name" value="NAD(P)_OxRdtase_dom_sf"/>
</dbReference>